<evidence type="ECO:0000313" key="1">
    <source>
        <dbReference type="EMBL" id="SDG33843.1"/>
    </source>
</evidence>
<dbReference type="EMBL" id="FNBE01000011">
    <property type="protein sequence ID" value="SDG33843.1"/>
    <property type="molecule type" value="Genomic_DNA"/>
</dbReference>
<keyword evidence="2" id="KW-1185">Reference proteome</keyword>
<accession>A0A1G7TEW7</accession>
<sequence length="93" mass="9273">MVIGTVIQQAPAAASPVVAVHLLKVLDDAKTASAEAVERAEARSAAAARRAAEAPAVQSEWDAVGDAALRACTAQTGMTRSECIADAAAGNAS</sequence>
<organism evidence="1 2">
    <name type="scientific">Pseudonocardia oroxyli</name>
    <dbReference type="NCBI Taxonomy" id="366584"/>
    <lineage>
        <taxon>Bacteria</taxon>
        <taxon>Bacillati</taxon>
        <taxon>Actinomycetota</taxon>
        <taxon>Actinomycetes</taxon>
        <taxon>Pseudonocardiales</taxon>
        <taxon>Pseudonocardiaceae</taxon>
        <taxon>Pseudonocardia</taxon>
    </lineage>
</organism>
<proteinExistence type="predicted"/>
<protein>
    <submittedName>
        <fullName evidence="1">Uncharacterized protein</fullName>
    </submittedName>
</protein>
<name>A0A1G7TEW7_PSEOR</name>
<reference evidence="1 2" key="1">
    <citation type="submission" date="2016-10" db="EMBL/GenBank/DDBJ databases">
        <authorList>
            <person name="de Groot N.N."/>
        </authorList>
    </citation>
    <scope>NUCLEOTIDE SEQUENCE [LARGE SCALE GENOMIC DNA]</scope>
    <source>
        <strain evidence="1 2">CGMCC 4.3143</strain>
    </source>
</reference>
<dbReference type="Proteomes" id="UP000198967">
    <property type="component" value="Unassembled WGS sequence"/>
</dbReference>
<gene>
    <name evidence="1" type="ORF">SAMN05216377_11110</name>
</gene>
<evidence type="ECO:0000313" key="2">
    <source>
        <dbReference type="Proteomes" id="UP000198967"/>
    </source>
</evidence>
<dbReference type="AlphaFoldDB" id="A0A1G7TEW7"/>